<reference evidence="11 12" key="1">
    <citation type="submission" date="2019-11" db="EMBL/GenBank/DDBJ databases">
        <authorList>
            <person name="Holert J."/>
        </authorList>
    </citation>
    <scope>NUCLEOTIDE SEQUENCE [LARGE SCALE GENOMIC DNA]</scope>
    <source>
        <strain evidence="11">SB11_3</strain>
    </source>
</reference>
<keyword evidence="6 9" id="KW-1133">Transmembrane helix</keyword>
<evidence type="ECO:0000256" key="1">
    <source>
        <dbReference type="ARBA" id="ARBA00004141"/>
    </source>
</evidence>
<evidence type="ECO:0000256" key="5">
    <source>
        <dbReference type="ARBA" id="ARBA00022842"/>
    </source>
</evidence>
<keyword evidence="9" id="KW-1003">Cell membrane</keyword>
<dbReference type="InterPro" id="IPR046342">
    <property type="entry name" value="CBS_dom_sf"/>
</dbReference>
<feature type="transmembrane region" description="Helical" evidence="9">
    <location>
        <begin position="359"/>
        <end position="381"/>
    </location>
</feature>
<keyword evidence="5 9" id="KW-0460">Magnesium</keyword>
<dbReference type="Pfam" id="PF00571">
    <property type="entry name" value="CBS"/>
    <property type="match status" value="2"/>
</dbReference>
<keyword evidence="9" id="KW-0479">Metal-binding</keyword>
<name>A0A5S9QK28_9GAMM</name>
<dbReference type="InterPro" id="IPR006667">
    <property type="entry name" value="SLC41_membr_dom"/>
</dbReference>
<evidence type="ECO:0000259" key="10">
    <source>
        <dbReference type="PROSITE" id="PS51371"/>
    </source>
</evidence>
<accession>A0A5S9QK28</accession>
<dbReference type="PANTHER" id="PTHR43773:SF1">
    <property type="entry name" value="MAGNESIUM TRANSPORTER MGTE"/>
    <property type="match status" value="1"/>
</dbReference>
<dbReference type="EMBL" id="CACSIO010000034">
    <property type="protein sequence ID" value="CAA0118605.1"/>
    <property type="molecule type" value="Genomic_DNA"/>
</dbReference>
<organism evidence="11 12">
    <name type="scientific">BD1-7 clade bacterium</name>
    <dbReference type="NCBI Taxonomy" id="2029982"/>
    <lineage>
        <taxon>Bacteria</taxon>
        <taxon>Pseudomonadati</taxon>
        <taxon>Pseudomonadota</taxon>
        <taxon>Gammaproteobacteria</taxon>
        <taxon>Cellvibrionales</taxon>
        <taxon>Spongiibacteraceae</taxon>
        <taxon>BD1-7 clade</taxon>
    </lineage>
</organism>
<evidence type="ECO:0000256" key="7">
    <source>
        <dbReference type="ARBA" id="ARBA00023136"/>
    </source>
</evidence>
<keyword evidence="3 9" id="KW-0813">Transport</keyword>
<keyword evidence="12" id="KW-1185">Reference proteome</keyword>
<dbReference type="PANTHER" id="PTHR43773">
    <property type="entry name" value="MAGNESIUM TRANSPORTER MGTE"/>
    <property type="match status" value="1"/>
</dbReference>
<dbReference type="InterPro" id="IPR006668">
    <property type="entry name" value="Mg_transptr_MgtE_intracell_dom"/>
</dbReference>
<dbReference type="CDD" id="cd04606">
    <property type="entry name" value="CBS_pair_Mg_transporter"/>
    <property type="match status" value="1"/>
</dbReference>
<dbReference type="InterPro" id="IPR000644">
    <property type="entry name" value="CBS_dom"/>
</dbReference>
<dbReference type="Proteomes" id="UP000441399">
    <property type="component" value="Unassembled WGS sequence"/>
</dbReference>
<dbReference type="Gene3D" id="1.25.60.10">
    <property type="entry name" value="MgtE N-terminal domain-like"/>
    <property type="match status" value="1"/>
</dbReference>
<feature type="transmembrane region" description="Helical" evidence="9">
    <location>
        <begin position="287"/>
        <end position="305"/>
    </location>
</feature>
<feature type="transmembrane region" description="Helical" evidence="9">
    <location>
        <begin position="420"/>
        <end position="447"/>
    </location>
</feature>
<keyword evidence="7 9" id="KW-0472">Membrane</keyword>
<evidence type="ECO:0000256" key="8">
    <source>
        <dbReference type="PROSITE-ProRule" id="PRU00703"/>
    </source>
</evidence>
<dbReference type="PROSITE" id="PS51371">
    <property type="entry name" value="CBS"/>
    <property type="match status" value="2"/>
</dbReference>
<sequence length="449" mass="48866">MESVFESRVYALFTDALHSAKWGDAAEILGSVRAPDRADFFLSLSVEEQIQIFPFLPSDLAARTLTRIEPATIAILFEQLGDDLIVPVLDAMADDDQADFIEALSPVKQAHILPYLRQKDSVEKLLAYPVDSAGALMNPEVLVVSQRLTAQQTLERVKQFESPGEQLHNVFIVDHLHRLKGIVSLFDLVKAASSRPIFEIMEADVVSVDADTDQEECALLFNRYDQMTLPVVDDNRRIIGGISFDDLVGVLVKEADEDLARMGAASPINASYLKANVITMVRNRASWLILLFVAATMTTTIIAAFESELESVAVLAVFIPLLIGTGGNAGAQTTTTIIRAMAMHQISLRDARRVWLKEMSVGGLLGIVMAVMTSILALVMFSNSELALTVGMTVFCIVLSANFVGSLLPMIAHRVGLDPTLVSGPAITTIVDSVGLIIYFSIAQIIFGI</sequence>
<dbReference type="OrthoDB" id="9790355at2"/>
<evidence type="ECO:0000313" key="11">
    <source>
        <dbReference type="EMBL" id="CAA0118605.1"/>
    </source>
</evidence>
<evidence type="ECO:0000256" key="2">
    <source>
        <dbReference type="ARBA" id="ARBA00009749"/>
    </source>
</evidence>
<dbReference type="SUPFAM" id="SSF161093">
    <property type="entry name" value="MgtE membrane domain-like"/>
    <property type="match status" value="1"/>
</dbReference>
<protein>
    <recommendedName>
        <fullName evidence="9">Magnesium transporter MgtE</fullName>
    </recommendedName>
</protein>
<feature type="transmembrane region" description="Helical" evidence="9">
    <location>
        <begin position="311"/>
        <end position="338"/>
    </location>
</feature>
<dbReference type="InterPro" id="IPR006669">
    <property type="entry name" value="MgtE_transporter"/>
</dbReference>
<dbReference type="AlphaFoldDB" id="A0A5S9QK28"/>
<proteinExistence type="inferred from homology"/>
<evidence type="ECO:0000256" key="6">
    <source>
        <dbReference type="ARBA" id="ARBA00022989"/>
    </source>
</evidence>
<dbReference type="InterPro" id="IPR036739">
    <property type="entry name" value="SLC41_membr_dom_sf"/>
</dbReference>
<dbReference type="NCBIfam" id="TIGR00400">
    <property type="entry name" value="mgtE"/>
    <property type="match status" value="1"/>
</dbReference>
<keyword evidence="8" id="KW-0129">CBS domain</keyword>
<evidence type="ECO:0000313" key="12">
    <source>
        <dbReference type="Proteomes" id="UP000441399"/>
    </source>
</evidence>
<dbReference type="SMART" id="SM00924">
    <property type="entry name" value="MgtE_N"/>
    <property type="match status" value="1"/>
</dbReference>
<evidence type="ECO:0000256" key="3">
    <source>
        <dbReference type="ARBA" id="ARBA00022448"/>
    </source>
</evidence>
<comment type="similarity">
    <text evidence="2 9">Belongs to the SLC41A transporter family.</text>
</comment>
<comment type="subunit">
    <text evidence="9">Homodimer.</text>
</comment>
<feature type="transmembrane region" description="Helical" evidence="9">
    <location>
        <begin position="387"/>
        <end position="408"/>
    </location>
</feature>
<dbReference type="GO" id="GO:0046872">
    <property type="term" value="F:metal ion binding"/>
    <property type="evidence" value="ECO:0007669"/>
    <property type="project" value="UniProtKB-KW"/>
</dbReference>
<dbReference type="SMART" id="SM00116">
    <property type="entry name" value="CBS"/>
    <property type="match status" value="2"/>
</dbReference>
<gene>
    <name evidence="11" type="ORF">OPDIPICF_02137</name>
</gene>
<comment type="function">
    <text evidence="9">Acts as a magnesium transporter.</text>
</comment>
<comment type="subcellular location">
    <subcellularLocation>
        <location evidence="9">Cell membrane</location>
        <topology evidence="9">Multi-pass membrane protein</topology>
    </subcellularLocation>
    <subcellularLocation>
        <location evidence="1">Membrane</location>
        <topology evidence="1">Multi-pass membrane protein</topology>
    </subcellularLocation>
</comment>
<dbReference type="GO" id="GO:0005886">
    <property type="term" value="C:plasma membrane"/>
    <property type="evidence" value="ECO:0007669"/>
    <property type="project" value="UniProtKB-SubCell"/>
</dbReference>
<evidence type="ECO:0000256" key="4">
    <source>
        <dbReference type="ARBA" id="ARBA00022692"/>
    </source>
</evidence>
<keyword evidence="4 9" id="KW-0812">Transmembrane</keyword>
<dbReference type="Gene3D" id="1.10.357.20">
    <property type="entry name" value="SLC41 divalent cation transporters, integral membrane domain"/>
    <property type="match status" value="1"/>
</dbReference>
<dbReference type="SUPFAM" id="SSF158791">
    <property type="entry name" value="MgtE N-terminal domain-like"/>
    <property type="match status" value="1"/>
</dbReference>
<feature type="domain" description="CBS" evidence="10">
    <location>
        <begin position="137"/>
        <end position="200"/>
    </location>
</feature>
<dbReference type="Pfam" id="PF03448">
    <property type="entry name" value="MgtE_N"/>
    <property type="match status" value="1"/>
</dbReference>
<dbReference type="Pfam" id="PF01769">
    <property type="entry name" value="MgtE"/>
    <property type="match status" value="1"/>
</dbReference>
<dbReference type="Gene3D" id="3.10.580.10">
    <property type="entry name" value="CBS-domain"/>
    <property type="match status" value="1"/>
</dbReference>
<feature type="domain" description="CBS" evidence="10">
    <location>
        <begin position="201"/>
        <end position="257"/>
    </location>
</feature>
<evidence type="ECO:0000256" key="9">
    <source>
        <dbReference type="RuleBase" id="RU362011"/>
    </source>
</evidence>
<dbReference type="SUPFAM" id="SSF54631">
    <property type="entry name" value="CBS-domain pair"/>
    <property type="match status" value="1"/>
</dbReference>
<dbReference type="InterPro" id="IPR038076">
    <property type="entry name" value="MgtE_N_sf"/>
</dbReference>
<dbReference type="GO" id="GO:0015095">
    <property type="term" value="F:magnesium ion transmembrane transporter activity"/>
    <property type="evidence" value="ECO:0007669"/>
    <property type="project" value="UniProtKB-UniRule"/>
</dbReference>